<evidence type="ECO:0000256" key="1">
    <source>
        <dbReference type="ARBA" id="ARBA00022737"/>
    </source>
</evidence>
<feature type="compositionally biased region" description="Polar residues" evidence="4">
    <location>
        <begin position="87"/>
        <end position="97"/>
    </location>
</feature>
<name>A0A6P5FWI4_ANACO</name>
<dbReference type="OrthoDB" id="1875751at2759"/>
<dbReference type="AlphaFoldDB" id="A0A6P5FWI4"/>
<evidence type="ECO:0000313" key="7">
    <source>
        <dbReference type="RefSeq" id="XP_020100359.1"/>
    </source>
</evidence>
<evidence type="ECO:0000259" key="5">
    <source>
        <dbReference type="PROSITE" id="PS50102"/>
    </source>
</evidence>
<evidence type="ECO:0000256" key="4">
    <source>
        <dbReference type="SAM" id="MobiDB-lite"/>
    </source>
</evidence>
<dbReference type="RefSeq" id="XP_020100359.1">
    <property type="nucleotide sequence ID" value="XM_020244770.1"/>
</dbReference>
<feature type="domain" description="RRM" evidence="5">
    <location>
        <begin position="106"/>
        <end position="183"/>
    </location>
</feature>
<sequence>MESDVGKLFIGGISWDTNEDRLREYFGSFGEVVEAMIMRDRTTGRARGFGFIVFADPAVAERVVAEKHMIDGRMVEAKKAVPRDDQSGLSKSNSSAHGSPGPGRTKKIFVGGLASTVTEADFKKYFDQFGTITDVVVMYDHNTQRPRGFGFITYDSEDAVDKALVNTFHELNGKLVEVKRAVPKELSPGPTMRNPPIGGYNLAVSRANSFLSGYNPGYSPSSIGGYGMRMDGRFGFLGGGGRNGYPPISAGYGIGLNFNPGTSLSFGSSSNFSNNGLQYGRQPRLYHNGSLSRYNSSSGYGGANENSSSMFNSLSRIWGNGSLNYNTSSASSNGFMPSASGGLGGFGNNDGVNWGSSSPISAQGMGSSSEYANANLSFGIGEISNAGMGANRFERNSGGGIADDSFNVSSNGYESNYGDQYGSSSSIYGDTTWRTASSELDGPGSFGYGLGDAPSDVTDKGSAGYMGRYNVTSQTNRGIAT</sequence>
<dbReference type="FunFam" id="3.30.70.330:FF:000051">
    <property type="entry name" value="Heterogeneous nuclear ribonucleoprotein 1"/>
    <property type="match status" value="1"/>
</dbReference>
<dbReference type="GO" id="GO:0006417">
    <property type="term" value="P:regulation of translation"/>
    <property type="evidence" value="ECO:0007669"/>
    <property type="project" value="TreeGrafter"/>
</dbReference>
<protein>
    <submittedName>
        <fullName evidence="7">Heterogeneous nuclear ribonucleoprotein 1-like</fullName>
    </submittedName>
</protein>
<organism evidence="6 7">
    <name type="scientific">Ananas comosus</name>
    <name type="common">Pineapple</name>
    <name type="synonym">Ananas ananas</name>
    <dbReference type="NCBI Taxonomy" id="4615"/>
    <lineage>
        <taxon>Eukaryota</taxon>
        <taxon>Viridiplantae</taxon>
        <taxon>Streptophyta</taxon>
        <taxon>Embryophyta</taxon>
        <taxon>Tracheophyta</taxon>
        <taxon>Spermatophyta</taxon>
        <taxon>Magnoliopsida</taxon>
        <taxon>Liliopsida</taxon>
        <taxon>Poales</taxon>
        <taxon>Bromeliaceae</taxon>
        <taxon>Bromelioideae</taxon>
        <taxon>Ananas</taxon>
    </lineage>
</organism>
<keyword evidence="6" id="KW-1185">Reference proteome</keyword>
<keyword evidence="2 3" id="KW-0694">RNA-binding</keyword>
<feature type="compositionally biased region" description="Basic and acidic residues" evidence="4">
    <location>
        <begin position="76"/>
        <end position="86"/>
    </location>
</feature>
<dbReference type="InterPro" id="IPR012677">
    <property type="entry name" value="Nucleotide-bd_a/b_plait_sf"/>
</dbReference>
<gene>
    <name evidence="7" type="primary">LOC109718515</name>
</gene>
<reference evidence="6" key="1">
    <citation type="journal article" date="2015" name="Nat. Genet.">
        <title>The pineapple genome and the evolution of CAM photosynthesis.</title>
        <authorList>
            <person name="Ming R."/>
            <person name="VanBuren R."/>
            <person name="Wai C.M."/>
            <person name="Tang H."/>
            <person name="Schatz M.C."/>
            <person name="Bowers J.E."/>
            <person name="Lyons E."/>
            <person name="Wang M.L."/>
            <person name="Chen J."/>
            <person name="Biggers E."/>
            <person name="Zhang J."/>
            <person name="Huang L."/>
            <person name="Zhang L."/>
            <person name="Miao W."/>
            <person name="Zhang J."/>
            <person name="Ye Z."/>
            <person name="Miao C."/>
            <person name="Lin Z."/>
            <person name="Wang H."/>
            <person name="Zhou H."/>
            <person name="Yim W.C."/>
            <person name="Priest H.D."/>
            <person name="Zheng C."/>
            <person name="Woodhouse M."/>
            <person name="Edger P.P."/>
            <person name="Guyot R."/>
            <person name="Guo H.B."/>
            <person name="Guo H."/>
            <person name="Zheng G."/>
            <person name="Singh R."/>
            <person name="Sharma A."/>
            <person name="Min X."/>
            <person name="Zheng Y."/>
            <person name="Lee H."/>
            <person name="Gurtowski J."/>
            <person name="Sedlazeck F.J."/>
            <person name="Harkess A."/>
            <person name="McKain M.R."/>
            <person name="Liao Z."/>
            <person name="Fang J."/>
            <person name="Liu J."/>
            <person name="Zhang X."/>
            <person name="Zhang Q."/>
            <person name="Hu W."/>
            <person name="Qin Y."/>
            <person name="Wang K."/>
            <person name="Chen L.Y."/>
            <person name="Shirley N."/>
            <person name="Lin Y.R."/>
            <person name="Liu L.Y."/>
            <person name="Hernandez A.G."/>
            <person name="Wright C.L."/>
            <person name="Bulone V."/>
            <person name="Tuskan G.A."/>
            <person name="Heath K."/>
            <person name="Zee F."/>
            <person name="Moore P.H."/>
            <person name="Sunkar R."/>
            <person name="Leebens-Mack J.H."/>
            <person name="Mockler T."/>
            <person name="Bennetzen J.L."/>
            <person name="Freeling M."/>
            <person name="Sankoff D."/>
            <person name="Paterson A.H."/>
            <person name="Zhu X."/>
            <person name="Yang X."/>
            <person name="Smith J.A."/>
            <person name="Cushman J.C."/>
            <person name="Paull R.E."/>
            <person name="Yu Q."/>
        </authorList>
    </citation>
    <scope>NUCLEOTIDE SEQUENCE [LARGE SCALE GENOMIC DNA]</scope>
    <source>
        <strain evidence="6">cv. F153</strain>
    </source>
</reference>
<dbReference type="PROSITE" id="PS50102">
    <property type="entry name" value="RRM"/>
    <property type="match status" value="2"/>
</dbReference>
<dbReference type="CDD" id="cd12325">
    <property type="entry name" value="RRM1_hnRNPA_hnRNPD_like"/>
    <property type="match status" value="1"/>
</dbReference>
<evidence type="ECO:0000313" key="6">
    <source>
        <dbReference type="Proteomes" id="UP000515123"/>
    </source>
</evidence>
<evidence type="ECO:0000256" key="3">
    <source>
        <dbReference type="PROSITE-ProRule" id="PRU00176"/>
    </source>
</evidence>
<feature type="domain" description="RRM" evidence="5">
    <location>
        <begin position="6"/>
        <end position="82"/>
    </location>
</feature>
<feature type="region of interest" description="Disordered" evidence="4">
    <location>
        <begin position="76"/>
        <end position="105"/>
    </location>
</feature>
<dbReference type="CDD" id="cd12330">
    <property type="entry name" value="RRM2_Hrp1p"/>
    <property type="match status" value="1"/>
</dbReference>
<proteinExistence type="predicted"/>
<dbReference type="FunFam" id="3.30.70.330:FF:000102">
    <property type="entry name" value="Heterogeneous nuclear ribonucleoprotein 1"/>
    <property type="match status" value="1"/>
</dbReference>
<dbReference type="SUPFAM" id="SSF54928">
    <property type="entry name" value="RNA-binding domain, RBD"/>
    <property type="match status" value="2"/>
</dbReference>
<dbReference type="InterPro" id="IPR035979">
    <property type="entry name" value="RBD_domain_sf"/>
</dbReference>
<dbReference type="GeneID" id="109718515"/>
<evidence type="ECO:0000256" key="2">
    <source>
        <dbReference type="ARBA" id="ARBA00022884"/>
    </source>
</evidence>
<dbReference type="Proteomes" id="UP000515123">
    <property type="component" value="Linkage group 12"/>
</dbReference>
<dbReference type="PANTHER" id="PTHR48032:SF6">
    <property type="entry name" value="RNA-BINDING (RRM_RBD_RNP MOTIFS) FAMILY PROTEIN"/>
    <property type="match status" value="1"/>
</dbReference>
<reference evidence="7" key="2">
    <citation type="submission" date="2025-08" db="UniProtKB">
        <authorList>
            <consortium name="RefSeq"/>
        </authorList>
    </citation>
    <scope>IDENTIFICATION</scope>
    <source>
        <tissue evidence="7">Leaf</tissue>
    </source>
</reference>
<dbReference type="Gene3D" id="3.30.70.330">
    <property type="match status" value="2"/>
</dbReference>
<dbReference type="PANTHER" id="PTHR48032">
    <property type="entry name" value="RNA-BINDING PROTEIN MUSASHI HOMOLOG RBP6"/>
    <property type="match status" value="1"/>
</dbReference>
<keyword evidence="1" id="KW-0677">Repeat</keyword>
<dbReference type="SMART" id="SM00360">
    <property type="entry name" value="RRM"/>
    <property type="match status" value="2"/>
</dbReference>
<accession>A0A6P5FWI4</accession>
<dbReference type="InterPro" id="IPR000504">
    <property type="entry name" value="RRM_dom"/>
</dbReference>
<dbReference type="GO" id="GO:0003729">
    <property type="term" value="F:mRNA binding"/>
    <property type="evidence" value="ECO:0007669"/>
    <property type="project" value="TreeGrafter"/>
</dbReference>
<dbReference type="Pfam" id="PF00076">
    <property type="entry name" value="RRM_1"/>
    <property type="match status" value="2"/>
</dbReference>